<sequence>MRRVCHPYWMECAGLAALLAVILLFAWLPVPMPPGSDIAFARTVLRGMTMGRLNGAVPAVPRIQISAWQRLAEPGDVLVFHNPHCAYGYWSHAVLYAGGGWVIDATDFVRGTTLRPLSVFQYYEKAALLRPAVPAAVRRQSARIAQAYVGRMYDPFAPLSDDRRQYCSKLVWTAYRRAGVTLCPPKAWIVPDDLYQSRLLQVVAKAGGPAGDGAAGPKEG</sequence>
<dbReference type="InterPro" id="IPR024453">
    <property type="entry name" value="Peptidase_C92"/>
</dbReference>
<evidence type="ECO:0008006" key="3">
    <source>
        <dbReference type="Google" id="ProtNLM"/>
    </source>
</evidence>
<dbReference type="AlphaFoldDB" id="A0A917K3X8"/>
<accession>A0A917K3X8</accession>
<reference evidence="1" key="2">
    <citation type="submission" date="2020-09" db="EMBL/GenBank/DDBJ databases">
        <authorList>
            <person name="Sun Q."/>
            <person name="Ohkuma M."/>
        </authorList>
    </citation>
    <scope>NUCLEOTIDE SEQUENCE</scope>
    <source>
        <strain evidence="1">JCM 18487</strain>
    </source>
</reference>
<dbReference type="Proteomes" id="UP000637695">
    <property type="component" value="Unassembled WGS sequence"/>
</dbReference>
<dbReference type="Pfam" id="PF05708">
    <property type="entry name" value="Peptidase_C92"/>
    <property type="match status" value="1"/>
</dbReference>
<organism evidence="1 2">
    <name type="scientific">Alicyclobacillus cellulosilyticus</name>
    <dbReference type="NCBI Taxonomy" id="1003997"/>
    <lineage>
        <taxon>Bacteria</taxon>
        <taxon>Bacillati</taxon>
        <taxon>Bacillota</taxon>
        <taxon>Bacilli</taxon>
        <taxon>Bacillales</taxon>
        <taxon>Alicyclobacillaceae</taxon>
        <taxon>Alicyclobacillus</taxon>
    </lineage>
</organism>
<dbReference type="RefSeq" id="WP_188880904.1">
    <property type="nucleotide sequence ID" value="NZ_BMOY01000004.1"/>
</dbReference>
<dbReference type="InterPro" id="IPR038765">
    <property type="entry name" value="Papain-like_cys_pep_sf"/>
</dbReference>
<evidence type="ECO:0000313" key="2">
    <source>
        <dbReference type="Proteomes" id="UP000637695"/>
    </source>
</evidence>
<keyword evidence="2" id="KW-1185">Reference proteome</keyword>
<name>A0A917K3X8_9BACL</name>
<dbReference type="EMBL" id="BMOY01000004">
    <property type="protein sequence ID" value="GGI98007.1"/>
    <property type="molecule type" value="Genomic_DNA"/>
</dbReference>
<comment type="caution">
    <text evidence="1">The sequence shown here is derived from an EMBL/GenBank/DDBJ whole genome shotgun (WGS) entry which is preliminary data.</text>
</comment>
<reference evidence="1" key="1">
    <citation type="journal article" date="2014" name="Int. J. Syst. Evol. Microbiol.">
        <title>Complete genome sequence of Corynebacterium casei LMG S-19264T (=DSM 44701T), isolated from a smear-ripened cheese.</title>
        <authorList>
            <consortium name="US DOE Joint Genome Institute (JGI-PGF)"/>
            <person name="Walter F."/>
            <person name="Albersmeier A."/>
            <person name="Kalinowski J."/>
            <person name="Ruckert C."/>
        </authorList>
    </citation>
    <scope>NUCLEOTIDE SEQUENCE</scope>
    <source>
        <strain evidence="1">JCM 18487</strain>
    </source>
</reference>
<protein>
    <recommendedName>
        <fullName evidence="3">Permuted papain-like amidase YaeF/Yiix C92 family enzyme</fullName>
    </recommendedName>
</protein>
<evidence type="ECO:0000313" key="1">
    <source>
        <dbReference type="EMBL" id="GGI98007.1"/>
    </source>
</evidence>
<gene>
    <name evidence="1" type="ORF">GCM10010885_04520</name>
</gene>
<proteinExistence type="predicted"/>
<dbReference type="Gene3D" id="3.90.1720.10">
    <property type="entry name" value="endopeptidase domain like (from Nostoc punctiforme)"/>
    <property type="match status" value="1"/>
</dbReference>
<dbReference type="SUPFAM" id="SSF54001">
    <property type="entry name" value="Cysteine proteinases"/>
    <property type="match status" value="1"/>
</dbReference>